<reference evidence="9 10" key="1">
    <citation type="submission" date="2017-07" db="EMBL/GenBank/DDBJ databases">
        <title>Fictibacillus sp. nov. GDSW-R2A3 Genome sequencing and assembly.</title>
        <authorList>
            <person name="Mayilraj S."/>
        </authorList>
    </citation>
    <scope>NUCLEOTIDE SEQUENCE [LARGE SCALE GENOMIC DNA]</scope>
    <source>
        <strain evidence="9 10">GDSW-R2A3</strain>
    </source>
</reference>
<evidence type="ECO:0000313" key="9">
    <source>
        <dbReference type="EMBL" id="OYD57722.1"/>
    </source>
</evidence>
<feature type="transmembrane region" description="Helical" evidence="7">
    <location>
        <begin position="79"/>
        <end position="99"/>
    </location>
</feature>
<dbReference type="InterPro" id="IPR003362">
    <property type="entry name" value="Bact_transf"/>
</dbReference>
<evidence type="ECO:0000256" key="7">
    <source>
        <dbReference type="SAM" id="Phobius"/>
    </source>
</evidence>
<keyword evidence="10" id="KW-1185">Reference proteome</keyword>
<keyword evidence="6 7" id="KW-0472">Membrane</keyword>
<evidence type="ECO:0000259" key="8">
    <source>
        <dbReference type="Pfam" id="PF02397"/>
    </source>
</evidence>
<dbReference type="Proteomes" id="UP000215059">
    <property type="component" value="Unassembled WGS sequence"/>
</dbReference>
<keyword evidence="3" id="KW-0808">Transferase</keyword>
<name>A0A235F8Y7_9BACL</name>
<evidence type="ECO:0000256" key="1">
    <source>
        <dbReference type="ARBA" id="ARBA00004141"/>
    </source>
</evidence>
<dbReference type="OrthoDB" id="9808602at2"/>
<dbReference type="Pfam" id="PF02397">
    <property type="entry name" value="Bac_transf"/>
    <property type="match status" value="1"/>
</dbReference>
<dbReference type="EMBL" id="NOII01000003">
    <property type="protein sequence ID" value="OYD57722.1"/>
    <property type="molecule type" value="Genomic_DNA"/>
</dbReference>
<gene>
    <name evidence="9" type="ORF">CGZ90_13745</name>
</gene>
<keyword evidence="5 7" id="KW-1133">Transmembrane helix</keyword>
<evidence type="ECO:0000313" key="10">
    <source>
        <dbReference type="Proteomes" id="UP000215059"/>
    </source>
</evidence>
<keyword evidence="4 7" id="KW-0812">Transmembrane</keyword>
<feature type="transmembrane region" description="Helical" evidence="7">
    <location>
        <begin position="111"/>
        <end position="132"/>
    </location>
</feature>
<dbReference type="RefSeq" id="WP_094253073.1">
    <property type="nucleotide sequence ID" value="NZ_JBHLXL010000001.1"/>
</dbReference>
<comment type="similarity">
    <text evidence="2">Belongs to the bacterial sugar transferase family.</text>
</comment>
<feature type="domain" description="Bacterial sugar transferase" evidence="8">
    <location>
        <begin position="257"/>
        <end position="438"/>
    </location>
</feature>
<feature type="transmembrane region" description="Helical" evidence="7">
    <location>
        <begin position="9"/>
        <end position="29"/>
    </location>
</feature>
<evidence type="ECO:0000256" key="3">
    <source>
        <dbReference type="ARBA" id="ARBA00022679"/>
    </source>
</evidence>
<evidence type="ECO:0000256" key="6">
    <source>
        <dbReference type="ARBA" id="ARBA00023136"/>
    </source>
</evidence>
<sequence length="465" mass="52419">MGNSLGARMYYVSLALTDMFLVYAGFLAAHYVQQKLELLPDAESLQHLPLQWIAASCILFFYMFDLYSDWRRKSASHLIYLVTLALFLYNMALLAACFWNESAPLLTQQALIIQAFFVQSMLVAASRMSIWYMTKQYFGGKKVLIVADGNADSHILAEKLLQHQKGWYTLSGYFHAAKIRQLKPALGKADTVLVSPHIAEKRKNEIISIASALGKEVLIVPQQYELSIADAALQQISDMPVLSIQPARQGISRKSAKRLFDLTVSAVLLHFSSPIFLLLFVLIPATSKGPALYRQERIGLNGAPYMIYKFRSMRHDAEQMTGPVLASDNDPRITGVGRFIRATRLDELPQLINVLLGDMSIVGPRPERQHFISQFKKQVPNYESRLMVKPGITGLAQVLGNYSTTVEDKLRFDLLYVRRCSLAFDVKIMLQTIRVVLQREQAQGVKMNQETIAENSIQPVLEAKL</sequence>
<dbReference type="NCBIfam" id="TIGR03025">
    <property type="entry name" value="EPS_sugtrans"/>
    <property type="match status" value="1"/>
</dbReference>
<organism evidence="9 10">
    <name type="scientific">Fictibacillus aquaticus</name>
    <dbReference type="NCBI Taxonomy" id="2021314"/>
    <lineage>
        <taxon>Bacteria</taxon>
        <taxon>Bacillati</taxon>
        <taxon>Bacillota</taxon>
        <taxon>Bacilli</taxon>
        <taxon>Bacillales</taxon>
        <taxon>Fictibacillaceae</taxon>
        <taxon>Fictibacillus</taxon>
    </lineage>
</organism>
<evidence type="ECO:0000256" key="4">
    <source>
        <dbReference type="ARBA" id="ARBA00022692"/>
    </source>
</evidence>
<protein>
    <recommendedName>
        <fullName evidence="8">Bacterial sugar transferase domain-containing protein</fullName>
    </recommendedName>
</protein>
<dbReference type="InterPro" id="IPR017475">
    <property type="entry name" value="EPS_sugar_tfrase"/>
</dbReference>
<comment type="caution">
    <text evidence="9">The sequence shown here is derived from an EMBL/GenBank/DDBJ whole genome shotgun (WGS) entry which is preliminary data.</text>
</comment>
<feature type="transmembrane region" description="Helical" evidence="7">
    <location>
        <begin position="49"/>
        <end position="67"/>
    </location>
</feature>
<dbReference type="PANTHER" id="PTHR30576:SF0">
    <property type="entry name" value="UNDECAPRENYL-PHOSPHATE N-ACETYLGALACTOSAMINYL 1-PHOSPHATE TRANSFERASE-RELATED"/>
    <property type="match status" value="1"/>
</dbReference>
<accession>A0A235F8Y7</accession>
<dbReference type="AlphaFoldDB" id="A0A235F8Y7"/>
<dbReference type="GO" id="GO:0016020">
    <property type="term" value="C:membrane"/>
    <property type="evidence" value="ECO:0007669"/>
    <property type="project" value="UniProtKB-SubCell"/>
</dbReference>
<dbReference type="PANTHER" id="PTHR30576">
    <property type="entry name" value="COLANIC BIOSYNTHESIS UDP-GLUCOSE LIPID CARRIER TRANSFERASE"/>
    <property type="match status" value="1"/>
</dbReference>
<evidence type="ECO:0000256" key="2">
    <source>
        <dbReference type="ARBA" id="ARBA00006464"/>
    </source>
</evidence>
<proteinExistence type="inferred from homology"/>
<dbReference type="GO" id="GO:0016780">
    <property type="term" value="F:phosphotransferase activity, for other substituted phosphate groups"/>
    <property type="evidence" value="ECO:0007669"/>
    <property type="project" value="TreeGrafter"/>
</dbReference>
<comment type="subcellular location">
    <subcellularLocation>
        <location evidence="1">Membrane</location>
        <topology evidence="1">Multi-pass membrane protein</topology>
    </subcellularLocation>
</comment>
<feature type="transmembrane region" description="Helical" evidence="7">
    <location>
        <begin position="259"/>
        <end position="283"/>
    </location>
</feature>
<evidence type="ECO:0000256" key="5">
    <source>
        <dbReference type="ARBA" id="ARBA00022989"/>
    </source>
</evidence>